<comment type="cofactor">
    <cofactor evidence="1">
        <name>Mg(2+)</name>
        <dbReference type="ChEBI" id="CHEBI:18420"/>
    </cofactor>
</comment>
<dbReference type="PANTHER" id="PTHR43046">
    <property type="entry name" value="GDP-MANNOSE MANNOSYL HYDROLASE"/>
    <property type="match status" value="1"/>
</dbReference>
<evidence type="ECO:0000256" key="1">
    <source>
        <dbReference type="ARBA" id="ARBA00001946"/>
    </source>
</evidence>
<reference evidence="5" key="1">
    <citation type="submission" date="2020-02" db="EMBL/GenBank/DDBJ databases">
        <authorList>
            <person name="Meier V. D."/>
        </authorList>
    </citation>
    <scope>NUCLEOTIDE SEQUENCE</scope>
    <source>
        <strain evidence="5">AVDCRST_MAG49</strain>
    </source>
</reference>
<dbReference type="InterPro" id="IPR015797">
    <property type="entry name" value="NUDIX_hydrolase-like_dom_sf"/>
</dbReference>
<accession>A0A6J4URY0</accession>
<feature type="domain" description="Nudix hydrolase" evidence="4">
    <location>
        <begin position="13"/>
        <end position="153"/>
    </location>
</feature>
<keyword evidence="3" id="KW-0460">Magnesium</keyword>
<organism evidence="5">
    <name type="scientific">uncultured Thermomicrobiales bacterium</name>
    <dbReference type="NCBI Taxonomy" id="1645740"/>
    <lineage>
        <taxon>Bacteria</taxon>
        <taxon>Pseudomonadati</taxon>
        <taxon>Thermomicrobiota</taxon>
        <taxon>Thermomicrobia</taxon>
        <taxon>Thermomicrobiales</taxon>
        <taxon>environmental samples</taxon>
    </lineage>
</organism>
<dbReference type="PROSITE" id="PS51462">
    <property type="entry name" value="NUDIX"/>
    <property type="match status" value="1"/>
</dbReference>
<dbReference type="Gene3D" id="3.90.79.10">
    <property type="entry name" value="Nucleoside Triphosphate Pyrophosphohydrolase"/>
    <property type="match status" value="1"/>
</dbReference>
<dbReference type="SUPFAM" id="SSF55811">
    <property type="entry name" value="Nudix"/>
    <property type="match status" value="1"/>
</dbReference>
<name>A0A6J4URY0_9BACT</name>
<dbReference type="PANTHER" id="PTHR43046:SF12">
    <property type="entry name" value="GDP-MANNOSE MANNOSYL HYDROLASE"/>
    <property type="match status" value="1"/>
</dbReference>
<dbReference type="PROSITE" id="PS00893">
    <property type="entry name" value="NUDIX_BOX"/>
    <property type="match status" value="1"/>
</dbReference>
<dbReference type="Pfam" id="PF00293">
    <property type="entry name" value="NUDIX"/>
    <property type="match status" value="1"/>
</dbReference>
<dbReference type="EMBL" id="CADCWG010000142">
    <property type="protein sequence ID" value="CAA9554930.1"/>
    <property type="molecule type" value="Genomic_DNA"/>
</dbReference>
<gene>
    <name evidence="5" type="ORF">AVDCRST_MAG49-2102</name>
</gene>
<dbReference type="CDD" id="cd04685">
    <property type="entry name" value="NUDIX_Hydrolase"/>
    <property type="match status" value="1"/>
</dbReference>
<dbReference type="InterPro" id="IPR000086">
    <property type="entry name" value="NUDIX_hydrolase_dom"/>
</dbReference>
<proteinExistence type="predicted"/>
<keyword evidence="2" id="KW-0378">Hydrolase</keyword>
<dbReference type="GO" id="GO:0016787">
    <property type="term" value="F:hydrolase activity"/>
    <property type="evidence" value="ECO:0007669"/>
    <property type="project" value="UniProtKB-KW"/>
</dbReference>
<dbReference type="InterPro" id="IPR020084">
    <property type="entry name" value="NUDIX_hydrolase_CS"/>
</dbReference>
<evidence type="ECO:0000256" key="3">
    <source>
        <dbReference type="ARBA" id="ARBA00022842"/>
    </source>
</evidence>
<sequence length="166" mass="18318">MGRPPEQPGAEVVIRHSVRALMIDPAERVLLLAGKDDAGRPFWFTPGGGQEASETTEATLRRELREETGLVDVALGAELWRRRGAATWGGITYDCRERCFLARVAAFAPETSGFTELERREIAGVRWWSVEELATATDRLVPGSLAELVRAVLRDGPPPRPLILET</sequence>
<evidence type="ECO:0000259" key="4">
    <source>
        <dbReference type="PROSITE" id="PS51462"/>
    </source>
</evidence>
<evidence type="ECO:0000313" key="5">
    <source>
        <dbReference type="EMBL" id="CAA9554930.1"/>
    </source>
</evidence>
<dbReference type="AlphaFoldDB" id="A0A6J4URY0"/>
<protein>
    <recommendedName>
        <fullName evidence="4">Nudix hydrolase domain-containing protein</fullName>
    </recommendedName>
</protein>
<evidence type="ECO:0000256" key="2">
    <source>
        <dbReference type="ARBA" id="ARBA00022801"/>
    </source>
</evidence>